<dbReference type="InterPro" id="IPR012349">
    <property type="entry name" value="Split_barrel_FMN-bd"/>
</dbReference>
<dbReference type="Proteomes" id="UP001172681">
    <property type="component" value="Unassembled WGS sequence"/>
</dbReference>
<dbReference type="InterPro" id="IPR002563">
    <property type="entry name" value="Flavin_Rdtase-like_dom"/>
</dbReference>
<comment type="similarity">
    <text evidence="4">Belongs to the flavoredoxin family.</text>
</comment>
<accession>A0AA38YFP8</accession>
<keyword evidence="3" id="KW-0288">FMN</keyword>
<organism evidence="6 7">
    <name type="scientific">Knufia peltigerae</name>
    <dbReference type="NCBI Taxonomy" id="1002370"/>
    <lineage>
        <taxon>Eukaryota</taxon>
        <taxon>Fungi</taxon>
        <taxon>Dikarya</taxon>
        <taxon>Ascomycota</taxon>
        <taxon>Pezizomycotina</taxon>
        <taxon>Eurotiomycetes</taxon>
        <taxon>Chaetothyriomycetidae</taxon>
        <taxon>Chaetothyriales</taxon>
        <taxon>Trichomeriaceae</taxon>
        <taxon>Knufia</taxon>
    </lineage>
</organism>
<dbReference type="PANTHER" id="PTHR33798">
    <property type="entry name" value="FLAVOPROTEIN OXYGENASE"/>
    <property type="match status" value="1"/>
</dbReference>
<dbReference type="SMART" id="SM00903">
    <property type="entry name" value="Flavin_Reduct"/>
    <property type="match status" value="1"/>
</dbReference>
<keyword evidence="7" id="KW-1185">Reference proteome</keyword>
<dbReference type="Pfam" id="PF01613">
    <property type="entry name" value="Flavin_Reduct"/>
    <property type="match status" value="1"/>
</dbReference>
<gene>
    <name evidence="6" type="ORF">H2204_000754</name>
</gene>
<sequence>MSKPRRPFKEVEADRPEFDQSVGFLLTKTRSPDWKWGDGAYKGGGEDAPSKKHIEIDPNEPGRCALDNYKLLISGIIPRPIGFLSTRGGSKEGGTAVSRNLAPFSYTQVVNHDPPIFVVGFAGSGDKDTLKNLRASGECVINVISEHFVEAANAAAIDAPYGMSEWSLTGLTPAACTDVKADRVAESIFSVEGKVLEIRDFESRLTKNTKSGSMAIIEGVRFWVREDALTDDHSSIDPAILRPISRLGGMVYARVMQGFEIPRPKYADHRNQLPN</sequence>
<proteinExistence type="inferred from homology"/>
<dbReference type="SUPFAM" id="SSF50475">
    <property type="entry name" value="FMN-binding split barrel"/>
    <property type="match status" value="1"/>
</dbReference>
<protein>
    <recommendedName>
        <fullName evidence="5">Flavin reductase like domain-containing protein</fullName>
    </recommendedName>
</protein>
<evidence type="ECO:0000256" key="3">
    <source>
        <dbReference type="ARBA" id="ARBA00022643"/>
    </source>
</evidence>
<evidence type="ECO:0000256" key="4">
    <source>
        <dbReference type="ARBA" id="ARBA00038054"/>
    </source>
</evidence>
<dbReference type="PANTHER" id="PTHR33798:SF5">
    <property type="entry name" value="FLAVIN REDUCTASE LIKE DOMAIN-CONTAINING PROTEIN"/>
    <property type="match status" value="1"/>
</dbReference>
<evidence type="ECO:0000313" key="6">
    <source>
        <dbReference type="EMBL" id="KAJ9646092.1"/>
    </source>
</evidence>
<comment type="cofactor">
    <cofactor evidence="1">
        <name>FMN</name>
        <dbReference type="ChEBI" id="CHEBI:58210"/>
    </cofactor>
</comment>
<evidence type="ECO:0000259" key="5">
    <source>
        <dbReference type="SMART" id="SM00903"/>
    </source>
</evidence>
<evidence type="ECO:0000256" key="2">
    <source>
        <dbReference type="ARBA" id="ARBA00022630"/>
    </source>
</evidence>
<evidence type="ECO:0000313" key="7">
    <source>
        <dbReference type="Proteomes" id="UP001172681"/>
    </source>
</evidence>
<name>A0AA38YFP8_9EURO</name>
<dbReference type="GO" id="GO:0010181">
    <property type="term" value="F:FMN binding"/>
    <property type="evidence" value="ECO:0007669"/>
    <property type="project" value="InterPro"/>
</dbReference>
<feature type="domain" description="Flavin reductase like" evidence="5">
    <location>
        <begin position="74"/>
        <end position="234"/>
    </location>
</feature>
<comment type="caution">
    <text evidence="6">The sequence shown here is derived from an EMBL/GenBank/DDBJ whole genome shotgun (WGS) entry which is preliminary data.</text>
</comment>
<dbReference type="EMBL" id="JAPDRN010000003">
    <property type="protein sequence ID" value="KAJ9646092.1"/>
    <property type="molecule type" value="Genomic_DNA"/>
</dbReference>
<evidence type="ECO:0000256" key="1">
    <source>
        <dbReference type="ARBA" id="ARBA00001917"/>
    </source>
</evidence>
<keyword evidence="2" id="KW-0285">Flavoprotein</keyword>
<dbReference type="Gene3D" id="2.30.110.10">
    <property type="entry name" value="Electron Transport, Fmn-binding Protein, Chain A"/>
    <property type="match status" value="1"/>
</dbReference>
<reference evidence="6" key="1">
    <citation type="submission" date="2022-10" db="EMBL/GenBank/DDBJ databases">
        <title>Culturing micro-colonial fungi from biological soil crusts in the Mojave desert and describing Neophaeococcomyces mojavensis, and introducing the new genera and species Taxawa tesnikishii.</title>
        <authorList>
            <person name="Kurbessoian T."/>
            <person name="Stajich J.E."/>
        </authorList>
    </citation>
    <scope>NUCLEOTIDE SEQUENCE</scope>
    <source>
        <strain evidence="6">TK_35</strain>
    </source>
</reference>
<dbReference type="AlphaFoldDB" id="A0AA38YFP8"/>